<accession>A0AAV5UHQ8</accession>
<organism evidence="2 3">
    <name type="scientific">Pristionchus entomophagus</name>
    <dbReference type="NCBI Taxonomy" id="358040"/>
    <lineage>
        <taxon>Eukaryota</taxon>
        <taxon>Metazoa</taxon>
        <taxon>Ecdysozoa</taxon>
        <taxon>Nematoda</taxon>
        <taxon>Chromadorea</taxon>
        <taxon>Rhabditida</taxon>
        <taxon>Rhabditina</taxon>
        <taxon>Diplogasteromorpha</taxon>
        <taxon>Diplogasteroidea</taxon>
        <taxon>Neodiplogasteridae</taxon>
        <taxon>Pristionchus</taxon>
    </lineage>
</organism>
<keyword evidence="1" id="KW-1133">Transmembrane helix</keyword>
<protein>
    <submittedName>
        <fullName evidence="2">Uncharacterized protein</fullName>
    </submittedName>
</protein>
<comment type="caution">
    <text evidence="2">The sequence shown here is derived from an EMBL/GenBank/DDBJ whole genome shotgun (WGS) entry which is preliminary data.</text>
</comment>
<keyword evidence="1" id="KW-0472">Membrane</keyword>
<keyword evidence="3" id="KW-1185">Reference proteome</keyword>
<gene>
    <name evidence="2" type="ORF">PENTCL1PPCAC_27959</name>
</gene>
<dbReference type="EMBL" id="BTSX01000006">
    <property type="protein sequence ID" value="GMT05785.1"/>
    <property type="molecule type" value="Genomic_DNA"/>
</dbReference>
<proteinExistence type="predicted"/>
<sequence length="99" mass="11053">SRRLVTDPSETMLATRFTTMQLVLGLLFLPIALSFHWGETETIIAAPKQHPDQGSYSAFLPSLLGTPEFRKRGEYEDWGARLGRFAQKDTADKGLVALD</sequence>
<feature type="transmembrane region" description="Helical" evidence="1">
    <location>
        <begin position="20"/>
        <end position="38"/>
    </location>
</feature>
<feature type="non-terminal residue" evidence="2">
    <location>
        <position position="1"/>
    </location>
</feature>
<dbReference type="Proteomes" id="UP001432027">
    <property type="component" value="Unassembled WGS sequence"/>
</dbReference>
<name>A0AAV5UHQ8_9BILA</name>
<reference evidence="2" key="1">
    <citation type="submission" date="2023-10" db="EMBL/GenBank/DDBJ databases">
        <title>Genome assembly of Pristionchus species.</title>
        <authorList>
            <person name="Yoshida K."/>
            <person name="Sommer R.J."/>
        </authorList>
    </citation>
    <scope>NUCLEOTIDE SEQUENCE</scope>
    <source>
        <strain evidence="2">RS0144</strain>
    </source>
</reference>
<dbReference type="AlphaFoldDB" id="A0AAV5UHQ8"/>
<keyword evidence="1" id="KW-0812">Transmembrane</keyword>
<evidence type="ECO:0000313" key="2">
    <source>
        <dbReference type="EMBL" id="GMT05785.1"/>
    </source>
</evidence>
<evidence type="ECO:0000313" key="3">
    <source>
        <dbReference type="Proteomes" id="UP001432027"/>
    </source>
</evidence>
<evidence type="ECO:0000256" key="1">
    <source>
        <dbReference type="SAM" id="Phobius"/>
    </source>
</evidence>